<dbReference type="Proteomes" id="UP000002640">
    <property type="component" value="Unassembled WGS sequence"/>
</dbReference>
<proteinExistence type="predicted"/>
<dbReference type="EMBL" id="JH159164">
    <property type="protein sequence ID" value="EGZ06280.1"/>
    <property type="molecule type" value="Genomic_DNA"/>
</dbReference>
<protein>
    <submittedName>
        <fullName evidence="1">Uncharacterized protein</fullName>
    </submittedName>
</protein>
<dbReference type="GeneID" id="20642861"/>
<dbReference type="InParanoid" id="G5ADM7"/>
<evidence type="ECO:0000313" key="1">
    <source>
        <dbReference type="EMBL" id="EGZ06280.1"/>
    </source>
</evidence>
<sequence length="293" mass="34150">MIDSVNHTEFDGPEPCPYFQFWLWRLLQQAKTMNASWHFLTPWYAALYRQLVEWWGPESVFPALRASWLTPSDPDTSQVGVLFVIKVSYGDRVQWQRLRESVEIFSPLAMTNNAAFIKLMESYMEPKKRHEFVSHPDFYCRPKWEFWFAHADILSSAKLPSTWGSLLGCSDDPWEYSRAFYAALQKLRALGIDETSRRHLSELSTVRWECEYPIYPDFQISGSQRLCEPPNLRVLSARVFFDANVPLDIQLRVGLNAWEHSHTLSNDAISRYIEAGALKAVVHIPVYKKEYST</sequence>
<reference evidence="1 2" key="1">
    <citation type="journal article" date="2006" name="Science">
        <title>Phytophthora genome sequences uncover evolutionary origins and mechanisms of pathogenesis.</title>
        <authorList>
            <person name="Tyler B.M."/>
            <person name="Tripathy S."/>
            <person name="Zhang X."/>
            <person name="Dehal P."/>
            <person name="Jiang R.H."/>
            <person name="Aerts A."/>
            <person name="Arredondo F.D."/>
            <person name="Baxter L."/>
            <person name="Bensasson D."/>
            <person name="Beynon J.L."/>
            <person name="Chapman J."/>
            <person name="Damasceno C.M."/>
            <person name="Dorrance A.E."/>
            <person name="Dou D."/>
            <person name="Dickerman A.W."/>
            <person name="Dubchak I.L."/>
            <person name="Garbelotto M."/>
            <person name="Gijzen M."/>
            <person name="Gordon S.G."/>
            <person name="Govers F."/>
            <person name="Grunwald N.J."/>
            <person name="Huang W."/>
            <person name="Ivors K.L."/>
            <person name="Jones R.W."/>
            <person name="Kamoun S."/>
            <person name="Krampis K."/>
            <person name="Lamour K.H."/>
            <person name="Lee M.K."/>
            <person name="McDonald W.H."/>
            <person name="Medina M."/>
            <person name="Meijer H.J."/>
            <person name="Nordberg E.K."/>
            <person name="Maclean D.J."/>
            <person name="Ospina-Giraldo M.D."/>
            <person name="Morris P.F."/>
            <person name="Phuntumart V."/>
            <person name="Putnam N.H."/>
            <person name="Rash S."/>
            <person name="Rose J.K."/>
            <person name="Sakihama Y."/>
            <person name="Salamov A.A."/>
            <person name="Savidor A."/>
            <person name="Scheuring C.F."/>
            <person name="Smith B.M."/>
            <person name="Sobral B.W."/>
            <person name="Terry A."/>
            <person name="Torto-Alalibo T.A."/>
            <person name="Win J."/>
            <person name="Xu Z."/>
            <person name="Zhang H."/>
            <person name="Grigoriev I.V."/>
            <person name="Rokhsar D.S."/>
            <person name="Boore J.L."/>
        </authorList>
    </citation>
    <scope>NUCLEOTIDE SEQUENCE [LARGE SCALE GENOMIC DNA]</scope>
    <source>
        <strain evidence="1 2">P6497</strain>
    </source>
</reference>
<keyword evidence="2" id="KW-1185">Reference proteome</keyword>
<gene>
    <name evidence="1" type="ORF">PHYSODRAFT_307270</name>
</gene>
<organism evidence="1 2">
    <name type="scientific">Phytophthora sojae (strain P6497)</name>
    <name type="common">Soybean stem and root rot agent</name>
    <name type="synonym">Phytophthora megasperma f. sp. glycines</name>
    <dbReference type="NCBI Taxonomy" id="1094619"/>
    <lineage>
        <taxon>Eukaryota</taxon>
        <taxon>Sar</taxon>
        <taxon>Stramenopiles</taxon>
        <taxon>Oomycota</taxon>
        <taxon>Peronosporomycetes</taxon>
        <taxon>Peronosporales</taxon>
        <taxon>Peronosporaceae</taxon>
        <taxon>Phytophthora</taxon>
    </lineage>
</organism>
<dbReference type="RefSeq" id="XP_009538177.1">
    <property type="nucleotide sequence ID" value="XM_009539882.1"/>
</dbReference>
<dbReference type="AlphaFoldDB" id="G5ADM7"/>
<name>G5ADM7_PHYSP</name>
<dbReference type="KEGG" id="psoj:PHYSODRAFT_307270"/>
<evidence type="ECO:0000313" key="2">
    <source>
        <dbReference type="Proteomes" id="UP000002640"/>
    </source>
</evidence>
<accession>G5ADM7</accession>